<evidence type="ECO:0000313" key="1">
    <source>
        <dbReference type="EMBL" id="KAK1448568.1"/>
    </source>
</evidence>
<feature type="non-terminal residue" evidence="1">
    <location>
        <position position="1"/>
    </location>
</feature>
<proteinExistence type="predicted"/>
<dbReference type="EMBL" id="MPDP01000306">
    <property type="protein sequence ID" value="KAK1448568.1"/>
    <property type="molecule type" value="Genomic_DNA"/>
</dbReference>
<dbReference type="AlphaFoldDB" id="A0AAI9U1F3"/>
<comment type="caution">
    <text evidence="1">The sequence shown here is derived from an EMBL/GenBank/DDBJ whole genome shotgun (WGS) entry which is preliminary data.</text>
</comment>
<name>A0AAI9U1F3_9PEZI</name>
<reference evidence="1" key="1">
    <citation type="submission" date="2016-11" db="EMBL/GenBank/DDBJ databases">
        <title>The genome sequence of Colletotrichum cuscutae.</title>
        <authorList>
            <person name="Baroncelli R."/>
        </authorList>
    </citation>
    <scope>NUCLEOTIDE SEQUENCE</scope>
    <source>
        <strain evidence="1">IMI 304802</strain>
    </source>
</reference>
<accession>A0AAI9U1F3</accession>
<gene>
    <name evidence="1" type="ORF">CCUS01_11529</name>
</gene>
<protein>
    <submittedName>
        <fullName evidence="1">Uncharacterized protein</fullName>
    </submittedName>
</protein>
<evidence type="ECO:0000313" key="2">
    <source>
        <dbReference type="Proteomes" id="UP001239213"/>
    </source>
</evidence>
<keyword evidence="2" id="KW-1185">Reference proteome</keyword>
<organism evidence="1 2">
    <name type="scientific">Colletotrichum cuscutae</name>
    <dbReference type="NCBI Taxonomy" id="1209917"/>
    <lineage>
        <taxon>Eukaryota</taxon>
        <taxon>Fungi</taxon>
        <taxon>Dikarya</taxon>
        <taxon>Ascomycota</taxon>
        <taxon>Pezizomycotina</taxon>
        <taxon>Sordariomycetes</taxon>
        <taxon>Hypocreomycetidae</taxon>
        <taxon>Glomerellales</taxon>
        <taxon>Glomerellaceae</taxon>
        <taxon>Colletotrichum</taxon>
        <taxon>Colletotrichum acutatum species complex</taxon>
    </lineage>
</organism>
<dbReference type="Proteomes" id="UP001239213">
    <property type="component" value="Unassembled WGS sequence"/>
</dbReference>
<sequence length="84" mass="9867">TSLQLHFSNSSPSFGPLNRRIFDIVDISSSRRLFLMLLRRSSYPNVCSLIRRSSVSFSTRNRKNSQLYQCRRRCSNALPLWNEQ</sequence>